<evidence type="ECO:0000256" key="1">
    <source>
        <dbReference type="ARBA" id="ARBA00005033"/>
    </source>
</evidence>
<evidence type="ECO:0000256" key="5">
    <source>
        <dbReference type="ARBA" id="ARBA00049172"/>
    </source>
</evidence>
<dbReference type="Proteomes" id="UP000070444">
    <property type="component" value="Unassembled WGS sequence"/>
</dbReference>
<dbReference type="CDD" id="cd06557">
    <property type="entry name" value="KPHMT-like"/>
    <property type="match status" value="1"/>
</dbReference>
<protein>
    <recommendedName>
        <fullName evidence="3 6">3-methyl-2-oxobutanoate hydroxymethyltransferase</fullName>
        <ecNumber evidence="3 6">2.1.2.11</ecNumber>
    </recommendedName>
</protein>
<dbReference type="OrthoDB" id="425211at2759"/>
<dbReference type="InterPro" id="IPR003700">
    <property type="entry name" value="Pantoate_hydroxy_MeTrfase"/>
</dbReference>
<keyword evidence="8" id="KW-1185">Reference proteome</keyword>
<dbReference type="UniPathway" id="UPA00028">
    <property type="reaction ID" value="UER00003"/>
</dbReference>
<evidence type="ECO:0000313" key="8">
    <source>
        <dbReference type="Proteomes" id="UP000070444"/>
    </source>
</evidence>
<gene>
    <name evidence="7" type="ORF">CONCODRAFT_85777</name>
</gene>
<dbReference type="SUPFAM" id="SSF51621">
    <property type="entry name" value="Phosphoenolpyruvate/pyruvate domain"/>
    <property type="match status" value="1"/>
</dbReference>
<keyword evidence="6" id="KW-0566">Pantothenate biosynthesis</keyword>
<evidence type="ECO:0000313" key="7">
    <source>
        <dbReference type="EMBL" id="KXN69666.1"/>
    </source>
</evidence>
<accession>A0A137P3T2</accession>
<dbReference type="PANTHER" id="PTHR20881:SF0">
    <property type="entry name" value="3-METHYL-2-OXOBUTANOATE HYDROXYMETHYLTRANSFERASE"/>
    <property type="match status" value="1"/>
</dbReference>
<evidence type="ECO:0000256" key="6">
    <source>
        <dbReference type="RuleBase" id="RU362100"/>
    </source>
</evidence>
<dbReference type="InterPro" id="IPR040442">
    <property type="entry name" value="Pyrv_kinase-like_dom_sf"/>
</dbReference>
<comment type="pathway">
    <text evidence="1 6">Cofactor biosynthesis; (R)-pantothenate biosynthesis; (R)-pantoate from 3-methyl-2-oxobutanoate: step 1/2.</text>
</comment>
<comment type="similarity">
    <text evidence="2 6">Belongs to the PanB family.</text>
</comment>
<dbReference type="EC" id="2.1.2.11" evidence="3 6"/>
<evidence type="ECO:0000256" key="2">
    <source>
        <dbReference type="ARBA" id="ARBA00008676"/>
    </source>
</evidence>
<dbReference type="STRING" id="796925.A0A137P3T2"/>
<dbReference type="HAMAP" id="MF_00156">
    <property type="entry name" value="PanB"/>
    <property type="match status" value="1"/>
</dbReference>
<dbReference type="OMA" id="VLVWTDM"/>
<reference evidence="7 8" key="1">
    <citation type="journal article" date="2015" name="Genome Biol. Evol.">
        <title>Phylogenomic analyses indicate that early fungi evolved digesting cell walls of algal ancestors of land plants.</title>
        <authorList>
            <person name="Chang Y."/>
            <person name="Wang S."/>
            <person name="Sekimoto S."/>
            <person name="Aerts A.L."/>
            <person name="Choi C."/>
            <person name="Clum A."/>
            <person name="LaButti K.M."/>
            <person name="Lindquist E.A."/>
            <person name="Yee Ngan C."/>
            <person name="Ohm R.A."/>
            <person name="Salamov A.A."/>
            <person name="Grigoriev I.V."/>
            <person name="Spatafora J.W."/>
            <person name="Berbee M.L."/>
        </authorList>
    </citation>
    <scope>NUCLEOTIDE SEQUENCE [LARGE SCALE GENOMIC DNA]</scope>
    <source>
        <strain evidence="7 8">NRRL 28638</strain>
    </source>
</reference>
<proteinExistence type="inferred from homology"/>
<comment type="catalytic activity">
    <reaction evidence="5 6">
        <text>(6R)-5,10-methylene-5,6,7,8-tetrahydrofolate + 3-methyl-2-oxobutanoate + H2O = 2-dehydropantoate + (6S)-5,6,7,8-tetrahydrofolate</text>
        <dbReference type="Rhea" id="RHEA:11824"/>
        <dbReference type="ChEBI" id="CHEBI:11561"/>
        <dbReference type="ChEBI" id="CHEBI:11851"/>
        <dbReference type="ChEBI" id="CHEBI:15377"/>
        <dbReference type="ChEBI" id="CHEBI:15636"/>
        <dbReference type="ChEBI" id="CHEBI:57453"/>
        <dbReference type="EC" id="2.1.2.11"/>
    </reaction>
</comment>
<dbReference type="NCBIfam" id="NF001452">
    <property type="entry name" value="PRK00311.1"/>
    <property type="match status" value="1"/>
</dbReference>
<dbReference type="Gene3D" id="3.20.20.60">
    <property type="entry name" value="Phosphoenolpyruvate-binding domains"/>
    <property type="match status" value="1"/>
</dbReference>
<dbReference type="GO" id="GO:0005739">
    <property type="term" value="C:mitochondrion"/>
    <property type="evidence" value="ECO:0007669"/>
    <property type="project" value="EnsemblFungi"/>
</dbReference>
<evidence type="ECO:0000256" key="3">
    <source>
        <dbReference type="ARBA" id="ARBA00012618"/>
    </source>
</evidence>
<dbReference type="FunFam" id="3.20.20.60:FF:000003">
    <property type="entry name" value="3-methyl-2-oxobutanoate hydroxymethyltransferase"/>
    <property type="match status" value="1"/>
</dbReference>
<dbReference type="EMBL" id="KQ964527">
    <property type="protein sequence ID" value="KXN69666.1"/>
    <property type="molecule type" value="Genomic_DNA"/>
</dbReference>
<dbReference type="GO" id="GO:0003864">
    <property type="term" value="F:3-methyl-2-oxobutanoate hydroxymethyltransferase activity"/>
    <property type="evidence" value="ECO:0007669"/>
    <property type="project" value="UniProtKB-EC"/>
</dbReference>
<keyword evidence="4 6" id="KW-0808">Transferase</keyword>
<dbReference type="GO" id="GO:0015940">
    <property type="term" value="P:pantothenate biosynthetic process"/>
    <property type="evidence" value="ECO:0007669"/>
    <property type="project" value="UniProtKB-UniPathway"/>
</dbReference>
<dbReference type="InterPro" id="IPR015813">
    <property type="entry name" value="Pyrv/PenolPyrv_kinase-like_dom"/>
</dbReference>
<dbReference type="Pfam" id="PF02548">
    <property type="entry name" value="Pantoate_transf"/>
    <property type="match status" value="1"/>
</dbReference>
<dbReference type="PANTHER" id="PTHR20881">
    <property type="entry name" value="3-METHYL-2-OXOBUTANOATE HYDROXYMETHYLTRANSFERASE"/>
    <property type="match status" value="1"/>
</dbReference>
<sequence length="338" mass="37122">MSSFIKPKVFNNLLKVQPKLTIPRKQVVRQYSSRPVVEASNGPTQRKKVTIHTLNNLHKKQIPISMLTAYDYPSGLWVEKSEADICLIGDSLGMVALGYPDTSSVTLEDMIHHSKAAFRGSKTAFRVVDLPMGTYELRPQLALETCFKIIKDTGAEAVKLEGGHEQTGVINTLTQSGVAVVGHIGLTPQRLSQLGGFRIQGKTADNAMRLVEDALAVQESGAIMMILECMPTLVAKMITQHLSIPTIGIGAGAYCSGQVLVTPDAIGMYDRFVPKFCKQYAQITPTVVESLKAYNDEVKKGQFPTDANSYPMAEGEEELFLHKFNQRYLNGGLEFAEL</sequence>
<organism evidence="7 8">
    <name type="scientific">Conidiobolus coronatus (strain ATCC 28846 / CBS 209.66 / NRRL 28638)</name>
    <name type="common">Delacroixia coronata</name>
    <dbReference type="NCBI Taxonomy" id="796925"/>
    <lineage>
        <taxon>Eukaryota</taxon>
        <taxon>Fungi</taxon>
        <taxon>Fungi incertae sedis</taxon>
        <taxon>Zoopagomycota</taxon>
        <taxon>Entomophthoromycotina</taxon>
        <taxon>Entomophthoromycetes</taxon>
        <taxon>Entomophthorales</taxon>
        <taxon>Ancylistaceae</taxon>
        <taxon>Conidiobolus</taxon>
    </lineage>
</organism>
<name>A0A137P3T2_CONC2</name>
<dbReference type="NCBIfam" id="TIGR00222">
    <property type="entry name" value="panB"/>
    <property type="match status" value="1"/>
</dbReference>
<dbReference type="AlphaFoldDB" id="A0A137P3T2"/>
<dbReference type="GO" id="GO:0000287">
    <property type="term" value="F:magnesium ion binding"/>
    <property type="evidence" value="ECO:0007669"/>
    <property type="project" value="TreeGrafter"/>
</dbReference>
<comment type="function">
    <text evidence="6">Catalyzes the reversible reaction in which hydroxymethyl group from 5,10-methylenetetrahydrofolate is transferred onto alpha-ketoisovalerate to form ketopantoate.</text>
</comment>
<evidence type="ECO:0000256" key="4">
    <source>
        <dbReference type="ARBA" id="ARBA00022679"/>
    </source>
</evidence>